<dbReference type="GO" id="GO:0005886">
    <property type="term" value="C:plasma membrane"/>
    <property type="evidence" value="ECO:0007669"/>
    <property type="project" value="TreeGrafter"/>
</dbReference>
<dbReference type="SMART" id="SM00248">
    <property type="entry name" value="ANK"/>
    <property type="match status" value="8"/>
</dbReference>
<keyword evidence="11" id="KW-1185">Reference proteome</keyword>
<name>A0A6P8C852_PUNGR</name>
<feature type="repeat" description="ANK" evidence="7">
    <location>
        <begin position="118"/>
        <end position="150"/>
    </location>
</feature>
<feature type="transmembrane region" description="Helical" evidence="9">
    <location>
        <begin position="624"/>
        <end position="644"/>
    </location>
</feature>
<dbReference type="GeneID" id="116194071"/>
<dbReference type="Pfam" id="PF13962">
    <property type="entry name" value="PGG"/>
    <property type="match status" value="1"/>
</dbReference>
<evidence type="ECO:0000256" key="1">
    <source>
        <dbReference type="ARBA" id="ARBA00004141"/>
    </source>
</evidence>
<protein>
    <submittedName>
        <fullName evidence="12">Ankyrin repeat-containing protein At5g02620-like</fullName>
    </submittedName>
</protein>
<keyword evidence="2 9" id="KW-0812">Transmembrane</keyword>
<dbReference type="SUPFAM" id="SSF48403">
    <property type="entry name" value="Ankyrin repeat"/>
    <property type="match status" value="2"/>
</dbReference>
<evidence type="ECO:0000256" key="5">
    <source>
        <dbReference type="ARBA" id="ARBA00023043"/>
    </source>
</evidence>
<evidence type="ECO:0000313" key="12">
    <source>
        <dbReference type="RefSeq" id="XP_031378644.1"/>
    </source>
</evidence>
<proteinExistence type="predicted"/>
<dbReference type="OrthoDB" id="1602144at2759"/>
<evidence type="ECO:0000256" key="8">
    <source>
        <dbReference type="SAM" id="MobiDB-lite"/>
    </source>
</evidence>
<evidence type="ECO:0000259" key="10">
    <source>
        <dbReference type="Pfam" id="PF13962"/>
    </source>
</evidence>
<sequence>MDPQLYEAASSGDLEFITRLKPDNLMYLGHLTPLNNTILHIAVTFRQKDFAAQVLKLYPSFLELVNEDGNTPLHIAAKIGCLEIAQLLIDSGRDSDQGHDKLACSCSNRNVLRTVNRMGDTALHVAVRNGHFDLVELLIREDVELSTFPNLAGETPVFLAVEGGFFNVARHILRASPAAPPSRGTHGMTALHAALIRTHHELLILSGRESEYYVPDLSLENIRRIIRDSLLNVLGRFGGFRTQQIDIIKELLEKWPEMVKEVDGQKWTPLHYAAHLGHLEATQYLLEVDRSIAYLQNMEGMSAFHLAAKAGHIKVMDELIDHCPDICELLDNKGRTALHLAVANGKAKAVKFTLERKKLEGLINFPDHNGNTPLHLAALYGNCNILMTLTYDQRVDKKVVNKEYLKAIDVIQSNTGIGELRKTRIMQKMEQAGGRQSLRRVIFEERDMQNPSWIAELEVEEIEEFSNSERDLSPNLYSSNSSSRLDDISSTRNKSNKDIRLRNQYNRLRNISGTHLLVAVLIATVTFTAGFTVPGGYKDQGTSQGTAVLTPKVAFKVFLIANALAFYCSTASAFLHFVVSLEENYHLLLRFTKSAAALIYISTLLLGIAFTSGMLVILPGCCSAFFKAILVLGCCFLGFCLFGFI</sequence>
<gene>
    <name evidence="12" type="primary">LOC116194071</name>
</gene>
<feature type="compositionally biased region" description="Low complexity" evidence="8">
    <location>
        <begin position="473"/>
        <end position="483"/>
    </location>
</feature>
<dbReference type="PROSITE" id="PS50088">
    <property type="entry name" value="ANK_REPEAT"/>
    <property type="match status" value="6"/>
</dbReference>
<evidence type="ECO:0000313" key="11">
    <source>
        <dbReference type="Proteomes" id="UP000515151"/>
    </source>
</evidence>
<dbReference type="Gene3D" id="1.25.40.20">
    <property type="entry name" value="Ankyrin repeat-containing domain"/>
    <property type="match status" value="2"/>
</dbReference>
<evidence type="ECO:0000256" key="6">
    <source>
        <dbReference type="ARBA" id="ARBA00023136"/>
    </source>
</evidence>
<dbReference type="PANTHER" id="PTHR24186:SF50">
    <property type="entry name" value="ANKYRIN REPEAT-CONTAINING PROTEIN ITN1-LIKE ISOFORM X1"/>
    <property type="match status" value="1"/>
</dbReference>
<feature type="transmembrane region" description="Helical" evidence="9">
    <location>
        <begin position="598"/>
        <end position="618"/>
    </location>
</feature>
<reference evidence="12" key="2">
    <citation type="submission" date="2025-08" db="UniProtKB">
        <authorList>
            <consortium name="RefSeq"/>
        </authorList>
    </citation>
    <scope>IDENTIFICATION</scope>
    <source>
        <tissue evidence="12">Leaf</tissue>
    </source>
</reference>
<dbReference type="InterPro" id="IPR002110">
    <property type="entry name" value="Ankyrin_rpt"/>
</dbReference>
<evidence type="ECO:0000256" key="9">
    <source>
        <dbReference type="SAM" id="Phobius"/>
    </source>
</evidence>
<keyword evidence="4 9" id="KW-1133">Transmembrane helix</keyword>
<dbReference type="InterPro" id="IPR036770">
    <property type="entry name" value="Ankyrin_rpt-contain_sf"/>
</dbReference>
<dbReference type="PANTHER" id="PTHR24186">
    <property type="entry name" value="PROTEIN PHOSPHATASE 1 REGULATORY SUBUNIT"/>
    <property type="match status" value="1"/>
</dbReference>
<keyword evidence="5 7" id="KW-0040">ANK repeat</keyword>
<feature type="region of interest" description="Disordered" evidence="8">
    <location>
        <begin position="470"/>
        <end position="491"/>
    </location>
</feature>
<evidence type="ECO:0000256" key="2">
    <source>
        <dbReference type="ARBA" id="ARBA00022692"/>
    </source>
</evidence>
<keyword evidence="3" id="KW-0677">Repeat</keyword>
<feature type="repeat" description="ANK" evidence="7">
    <location>
        <begin position="299"/>
        <end position="326"/>
    </location>
</feature>
<feature type="transmembrane region" description="Helical" evidence="9">
    <location>
        <begin position="516"/>
        <end position="537"/>
    </location>
</feature>
<dbReference type="AlphaFoldDB" id="A0A6P8C852"/>
<accession>A0A6P8C852</accession>
<feature type="repeat" description="ANK" evidence="7">
    <location>
        <begin position="333"/>
        <end position="356"/>
    </location>
</feature>
<keyword evidence="6 9" id="KW-0472">Membrane</keyword>
<reference evidence="11" key="1">
    <citation type="journal article" date="2020" name="Plant Biotechnol. J.">
        <title>The pomegranate (Punica granatum L.) draft genome dissects genetic divergence between soft- and hard-seeded cultivars.</title>
        <authorList>
            <person name="Luo X."/>
            <person name="Li H."/>
            <person name="Wu Z."/>
            <person name="Yao W."/>
            <person name="Zhao P."/>
            <person name="Cao D."/>
            <person name="Yu H."/>
            <person name="Li K."/>
            <person name="Poudel K."/>
            <person name="Zhao D."/>
            <person name="Zhang F."/>
            <person name="Xia X."/>
            <person name="Chen L."/>
            <person name="Wang Q."/>
            <person name="Jing D."/>
            <person name="Cao S."/>
        </authorList>
    </citation>
    <scope>NUCLEOTIDE SEQUENCE [LARGE SCALE GENOMIC DNA]</scope>
    <source>
        <strain evidence="11">cv. Tunisia</strain>
    </source>
</reference>
<dbReference type="RefSeq" id="XP_031378644.1">
    <property type="nucleotide sequence ID" value="XM_031522784.1"/>
</dbReference>
<feature type="domain" description="PGG" evidence="10">
    <location>
        <begin position="507"/>
        <end position="616"/>
    </location>
</feature>
<dbReference type="PROSITE" id="PS50297">
    <property type="entry name" value="ANK_REP_REGION"/>
    <property type="match status" value="6"/>
</dbReference>
<comment type="subcellular location">
    <subcellularLocation>
        <location evidence="1">Membrane</location>
        <topology evidence="1">Multi-pass membrane protein</topology>
    </subcellularLocation>
</comment>
<feature type="repeat" description="ANK" evidence="7">
    <location>
        <begin position="68"/>
        <end position="100"/>
    </location>
</feature>
<feature type="transmembrane region" description="Helical" evidence="9">
    <location>
        <begin position="557"/>
        <end position="578"/>
    </location>
</feature>
<dbReference type="InterPro" id="IPR026961">
    <property type="entry name" value="PGG_dom"/>
</dbReference>
<feature type="repeat" description="ANK" evidence="7">
    <location>
        <begin position="265"/>
        <end position="297"/>
    </location>
</feature>
<organism evidence="11 12">
    <name type="scientific">Punica granatum</name>
    <name type="common">Pomegranate</name>
    <dbReference type="NCBI Taxonomy" id="22663"/>
    <lineage>
        <taxon>Eukaryota</taxon>
        <taxon>Viridiplantae</taxon>
        <taxon>Streptophyta</taxon>
        <taxon>Embryophyta</taxon>
        <taxon>Tracheophyta</taxon>
        <taxon>Spermatophyta</taxon>
        <taxon>Magnoliopsida</taxon>
        <taxon>eudicotyledons</taxon>
        <taxon>Gunneridae</taxon>
        <taxon>Pentapetalae</taxon>
        <taxon>rosids</taxon>
        <taxon>malvids</taxon>
        <taxon>Myrtales</taxon>
        <taxon>Lythraceae</taxon>
        <taxon>Punica</taxon>
    </lineage>
</organism>
<evidence type="ECO:0000256" key="4">
    <source>
        <dbReference type="ARBA" id="ARBA00022989"/>
    </source>
</evidence>
<feature type="repeat" description="ANK" evidence="7">
    <location>
        <begin position="369"/>
        <end position="402"/>
    </location>
</feature>
<evidence type="ECO:0000256" key="3">
    <source>
        <dbReference type="ARBA" id="ARBA00022737"/>
    </source>
</evidence>
<dbReference type="Pfam" id="PF12796">
    <property type="entry name" value="Ank_2"/>
    <property type="match status" value="4"/>
</dbReference>
<evidence type="ECO:0000256" key="7">
    <source>
        <dbReference type="PROSITE-ProRule" id="PRU00023"/>
    </source>
</evidence>
<dbReference type="Proteomes" id="UP000515151">
    <property type="component" value="Chromosome 2"/>
</dbReference>